<dbReference type="EMBL" id="QFQP01000039">
    <property type="protein sequence ID" value="PZR06267.1"/>
    <property type="molecule type" value="Genomic_DNA"/>
</dbReference>
<sequence>MWLPAVVALSLSAAPEPFLRLRAAGDVMLGTTVPEGKLPPDDGVHLLDAVAPLLRDADLTFVNMEGPLCDSGTSSKCRKGGNCFAFRSPTHYAKYLEEAGIDLASTANNHSGDFGEACRRETEKALDAHRIVWSGAPGSIGRTEFKGKKVALIGFHTSGATNDVNDLATAVKLVKQAKADSDLVIVSFHGGAEGTNATRVKDGAEKYLGENRGDLKRFTHGVIDAGADLVLGHGPHVVRGLELYKERLIAYSLGNFATYGRFDLSGPLGITVLLEVSLAEDGRFVRGKLISTRQEGKGIPMPDDSLKGAKLVKQLTELDFPKTGPRIDEATFKVTPR</sequence>
<protein>
    <submittedName>
        <fullName evidence="3">Capsular biosynthesis protein</fullName>
    </submittedName>
</protein>
<dbReference type="InterPro" id="IPR029052">
    <property type="entry name" value="Metallo-depent_PP-like"/>
</dbReference>
<evidence type="ECO:0000259" key="2">
    <source>
        <dbReference type="SMART" id="SM00854"/>
    </source>
</evidence>
<dbReference type="SMART" id="SM00854">
    <property type="entry name" value="PGA_cap"/>
    <property type="match status" value="1"/>
</dbReference>
<dbReference type="CDD" id="cd07381">
    <property type="entry name" value="MPP_CapA"/>
    <property type="match status" value="1"/>
</dbReference>
<accession>A0A2W5SX09</accession>
<dbReference type="AlphaFoldDB" id="A0A2W5SX09"/>
<dbReference type="InterPro" id="IPR019079">
    <property type="entry name" value="Capsule_synth_CapA"/>
</dbReference>
<name>A0A2W5SX09_9BACT</name>
<comment type="caution">
    <text evidence="3">The sequence shown here is derived from an EMBL/GenBank/DDBJ whole genome shotgun (WGS) entry which is preliminary data.</text>
</comment>
<dbReference type="SUPFAM" id="SSF56300">
    <property type="entry name" value="Metallo-dependent phosphatases"/>
    <property type="match status" value="1"/>
</dbReference>
<dbReference type="PANTHER" id="PTHR33393:SF11">
    <property type="entry name" value="POLYGLUTAMINE SYNTHESIS ACCESSORY PROTEIN RV0574C-RELATED"/>
    <property type="match status" value="1"/>
</dbReference>
<organism evidence="3 4">
    <name type="scientific">Archangium gephyra</name>
    <dbReference type="NCBI Taxonomy" id="48"/>
    <lineage>
        <taxon>Bacteria</taxon>
        <taxon>Pseudomonadati</taxon>
        <taxon>Myxococcota</taxon>
        <taxon>Myxococcia</taxon>
        <taxon>Myxococcales</taxon>
        <taxon>Cystobacterineae</taxon>
        <taxon>Archangiaceae</taxon>
        <taxon>Archangium</taxon>
    </lineage>
</organism>
<evidence type="ECO:0000256" key="1">
    <source>
        <dbReference type="ARBA" id="ARBA00005662"/>
    </source>
</evidence>
<reference evidence="3 4" key="1">
    <citation type="submission" date="2017-08" db="EMBL/GenBank/DDBJ databases">
        <title>Infants hospitalized years apart are colonized by the same room-sourced microbial strains.</title>
        <authorList>
            <person name="Brooks B."/>
            <person name="Olm M.R."/>
            <person name="Firek B.A."/>
            <person name="Baker R."/>
            <person name="Thomas B.C."/>
            <person name="Morowitz M.J."/>
            <person name="Banfield J.F."/>
        </authorList>
    </citation>
    <scope>NUCLEOTIDE SEQUENCE [LARGE SCALE GENOMIC DNA]</scope>
    <source>
        <strain evidence="3">S2_003_000_R2_14</strain>
    </source>
</reference>
<gene>
    <name evidence="3" type="ORF">DI536_30490</name>
</gene>
<proteinExistence type="inferred from homology"/>
<comment type="similarity">
    <text evidence="1">Belongs to the CapA family.</text>
</comment>
<dbReference type="Gene3D" id="3.60.21.10">
    <property type="match status" value="1"/>
</dbReference>
<feature type="domain" description="Capsule synthesis protein CapA" evidence="2">
    <location>
        <begin position="20"/>
        <end position="260"/>
    </location>
</feature>
<dbReference type="PANTHER" id="PTHR33393">
    <property type="entry name" value="POLYGLUTAMINE SYNTHESIS ACCESSORY PROTEIN RV0574C-RELATED"/>
    <property type="match status" value="1"/>
</dbReference>
<dbReference type="Proteomes" id="UP000249061">
    <property type="component" value="Unassembled WGS sequence"/>
</dbReference>
<dbReference type="InterPro" id="IPR052169">
    <property type="entry name" value="CW_Biosynth-Accessory"/>
</dbReference>
<evidence type="ECO:0000313" key="4">
    <source>
        <dbReference type="Proteomes" id="UP000249061"/>
    </source>
</evidence>
<evidence type="ECO:0000313" key="3">
    <source>
        <dbReference type="EMBL" id="PZR06267.1"/>
    </source>
</evidence>
<dbReference type="Pfam" id="PF09587">
    <property type="entry name" value="PGA_cap"/>
    <property type="match status" value="1"/>
</dbReference>